<dbReference type="AlphaFoldDB" id="A0AAD8KKJ1"/>
<proteinExistence type="predicted"/>
<protein>
    <submittedName>
        <fullName evidence="2">Uncharacterized protein</fullName>
    </submittedName>
</protein>
<accession>A0AAD8KKJ1</accession>
<evidence type="ECO:0000256" key="1">
    <source>
        <dbReference type="SAM" id="MobiDB-lite"/>
    </source>
</evidence>
<dbReference type="Proteomes" id="UP001229421">
    <property type="component" value="Unassembled WGS sequence"/>
</dbReference>
<sequence>MKKTGLSKMILGLMKKDDEAYDWSDKSDPIELERDEKSEVVDQSEKLTQSKDGTKFEEVKVAQRTKFEEVSLMAQSEQPKVDSLSSDSDKPPNYVPLPEDVREKVCLAECLE</sequence>
<feature type="region of interest" description="Disordered" evidence="1">
    <location>
        <begin position="72"/>
        <end position="97"/>
    </location>
</feature>
<reference evidence="2" key="1">
    <citation type="journal article" date="2023" name="bioRxiv">
        <title>Improved chromosome-level genome assembly for marigold (Tagetes erecta).</title>
        <authorList>
            <person name="Jiang F."/>
            <person name="Yuan L."/>
            <person name="Wang S."/>
            <person name="Wang H."/>
            <person name="Xu D."/>
            <person name="Wang A."/>
            <person name="Fan W."/>
        </authorList>
    </citation>
    <scope>NUCLEOTIDE SEQUENCE</scope>
    <source>
        <strain evidence="2">WSJ</strain>
        <tissue evidence="2">Leaf</tissue>
    </source>
</reference>
<evidence type="ECO:0000313" key="3">
    <source>
        <dbReference type="Proteomes" id="UP001229421"/>
    </source>
</evidence>
<gene>
    <name evidence="2" type="ORF">QVD17_19779</name>
</gene>
<comment type="caution">
    <text evidence="2">The sequence shown here is derived from an EMBL/GenBank/DDBJ whole genome shotgun (WGS) entry which is preliminary data.</text>
</comment>
<evidence type="ECO:0000313" key="2">
    <source>
        <dbReference type="EMBL" id="KAK1424449.1"/>
    </source>
</evidence>
<organism evidence="2 3">
    <name type="scientific">Tagetes erecta</name>
    <name type="common">African marigold</name>
    <dbReference type="NCBI Taxonomy" id="13708"/>
    <lineage>
        <taxon>Eukaryota</taxon>
        <taxon>Viridiplantae</taxon>
        <taxon>Streptophyta</taxon>
        <taxon>Embryophyta</taxon>
        <taxon>Tracheophyta</taxon>
        <taxon>Spermatophyta</taxon>
        <taxon>Magnoliopsida</taxon>
        <taxon>eudicotyledons</taxon>
        <taxon>Gunneridae</taxon>
        <taxon>Pentapetalae</taxon>
        <taxon>asterids</taxon>
        <taxon>campanulids</taxon>
        <taxon>Asterales</taxon>
        <taxon>Asteraceae</taxon>
        <taxon>Asteroideae</taxon>
        <taxon>Heliantheae alliance</taxon>
        <taxon>Tageteae</taxon>
        <taxon>Tagetes</taxon>
    </lineage>
</organism>
<dbReference type="EMBL" id="JAUHHV010000005">
    <property type="protein sequence ID" value="KAK1424449.1"/>
    <property type="molecule type" value="Genomic_DNA"/>
</dbReference>
<name>A0AAD8KKJ1_TARER</name>
<keyword evidence="3" id="KW-1185">Reference proteome</keyword>
<feature type="compositionally biased region" description="Polar residues" evidence="1">
    <location>
        <begin position="73"/>
        <end position="86"/>
    </location>
</feature>